<sequence>MIFYKKYLIASFILLISLTGNIYAQFTITNTLKSNNSAGLKIGDNAYLTAASGVDINGAGWLRLTEAKTNQKGYMYVMQGFPTTLGVIADFEYVQWRNVSDPTYFGADGFSVFLFNASVSEADFKLGGYGGSLGYATFSNPAGTTGLSGGYLGIGFDAYGNYATNTESRNGGSANAVPNSIIVRGPSSSTYSLSNTYLTRVDLGDRTGTLNAIRQRDEIDYNTVTTSRPASDVFYRRVQISITKPGNDYVISIKWRKQNQTTFTEVLNYTLNGTTYPIPTNLKLGFAASTGGGFNFQEIRNILLTTPGNLRVDSRADFPFACNEKKNTVSFKVEVTNDTAAALNNISFTSKVTNAANTLLTNSQFKITSVVLSSGFTNSTIPTSNFTTNEINGIVGLAAKSSGIVTITGDYIRGVKANQTFKDVSTANTTEITDTDTTNNTATTTIDVKKCSVMSNPSMPARYK</sequence>
<dbReference type="STRING" id="1302687.SAMN05444267_101151"/>
<evidence type="ECO:0000313" key="1">
    <source>
        <dbReference type="EMBL" id="SHL06868.1"/>
    </source>
</evidence>
<reference evidence="2" key="1">
    <citation type="submission" date="2016-11" db="EMBL/GenBank/DDBJ databases">
        <authorList>
            <person name="Varghese N."/>
            <person name="Submissions S."/>
        </authorList>
    </citation>
    <scope>NUCLEOTIDE SEQUENCE [LARGE SCALE GENOMIC DNA]</scope>
    <source>
        <strain evidence="2">DSM 26899</strain>
    </source>
</reference>
<dbReference type="SUPFAM" id="SSF49899">
    <property type="entry name" value="Concanavalin A-like lectins/glucanases"/>
    <property type="match status" value="1"/>
</dbReference>
<dbReference type="GO" id="GO:0004553">
    <property type="term" value="F:hydrolase activity, hydrolyzing O-glycosyl compounds"/>
    <property type="evidence" value="ECO:0007669"/>
    <property type="project" value="UniProtKB-ARBA"/>
</dbReference>
<protein>
    <submittedName>
        <fullName evidence="1">Uncharacterized protein</fullName>
    </submittedName>
</protein>
<dbReference type="EMBL" id="FRAV01000011">
    <property type="protein sequence ID" value="SHL06868.1"/>
    <property type="molecule type" value="Genomic_DNA"/>
</dbReference>
<dbReference type="AlphaFoldDB" id="A0A1M6XLS9"/>
<evidence type="ECO:0000313" key="2">
    <source>
        <dbReference type="Proteomes" id="UP000184364"/>
    </source>
</evidence>
<dbReference type="InterPro" id="IPR013320">
    <property type="entry name" value="ConA-like_dom_sf"/>
</dbReference>
<dbReference type="RefSeq" id="WP_073292586.1">
    <property type="nucleotide sequence ID" value="NZ_FRAV01000011.1"/>
</dbReference>
<gene>
    <name evidence="1" type="ORF">SAMN05444267_101151</name>
</gene>
<name>A0A1M6XLS9_9FLAO</name>
<dbReference type="GO" id="GO:0005975">
    <property type="term" value="P:carbohydrate metabolic process"/>
    <property type="evidence" value="ECO:0007669"/>
    <property type="project" value="UniProtKB-ARBA"/>
</dbReference>
<accession>A0A1M6XLS9</accession>
<dbReference type="Proteomes" id="UP000184364">
    <property type="component" value="Unassembled WGS sequence"/>
</dbReference>
<keyword evidence="2" id="KW-1185">Reference proteome</keyword>
<proteinExistence type="predicted"/>
<dbReference type="OrthoDB" id="5726170at2"/>
<organism evidence="1 2">
    <name type="scientific">Chryseobacterium polytrichastri</name>
    <dbReference type="NCBI Taxonomy" id="1302687"/>
    <lineage>
        <taxon>Bacteria</taxon>
        <taxon>Pseudomonadati</taxon>
        <taxon>Bacteroidota</taxon>
        <taxon>Flavobacteriia</taxon>
        <taxon>Flavobacteriales</taxon>
        <taxon>Weeksellaceae</taxon>
        <taxon>Chryseobacterium group</taxon>
        <taxon>Chryseobacterium</taxon>
    </lineage>
</organism>